<name>A0ABV8U3X3_9ACTN</name>
<dbReference type="Gene3D" id="3.40.50.720">
    <property type="entry name" value="NAD(P)-binding Rossmann-like Domain"/>
    <property type="match status" value="1"/>
</dbReference>
<evidence type="ECO:0000313" key="6">
    <source>
        <dbReference type="Proteomes" id="UP001595823"/>
    </source>
</evidence>
<dbReference type="InterPro" id="IPR006115">
    <property type="entry name" value="6PGDH_NADP-bd"/>
</dbReference>
<organism evidence="5 6">
    <name type="scientific">Salininema proteolyticum</name>
    <dbReference type="NCBI Taxonomy" id="1607685"/>
    <lineage>
        <taxon>Bacteria</taxon>
        <taxon>Bacillati</taxon>
        <taxon>Actinomycetota</taxon>
        <taxon>Actinomycetes</taxon>
        <taxon>Glycomycetales</taxon>
        <taxon>Glycomycetaceae</taxon>
        <taxon>Salininema</taxon>
    </lineage>
</organism>
<dbReference type="EMBL" id="JBHSDK010000058">
    <property type="protein sequence ID" value="MFC4337722.1"/>
    <property type="molecule type" value="Genomic_DNA"/>
</dbReference>
<dbReference type="Gene3D" id="1.10.1040.10">
    <property type="entry name" value="N-(1-d-carboxylethyl)-l-norvaline Dehydrogenase, domain 2"/>
    <property type="match status" value="1"/>
</dbReference>
<dbReference type="Pfam" id="PF03446">
    <property type="entry name" value="NAD_binding_2"/>
    <property type="match status" value="1"/>
</dbReference>
<feature type="domain" description="6-phosphogluconate dehydrogenase NADP-binding" evidence="3">
    <location>
        <begin position="10"/>
        <end position="156"/>
    </location>
</feature>
<reference evidence="6" key="1">
    <citation type="journal article" date="2019" name="Int. J. Syst. Evol. Microbiol.">
        <title>The Global Catalogue of Microorganisms (GCM) 10K type strain sequencing project: providing services to taxonomists for standard genome sequencing and annotation.</title>
        <authorList>
            <consortium name="The Broad Institute Genomics Platform"/>
            <consortium name="The Broad Institute Genome Sequencing Center for Infectious Disease"/>
            <person name="Wu L."/>
            <person name="Ma J."/>
        </authorList>
    </citation>
    <scope>NUCLEOTIDE SEQUENCE [LARGE SCALE GENOMIC DNA]</scope>
    <source>
        <strain evidence="6">IBRC-M 10908</strain>
    </source>
</reference>
<dbReference type="EC" id="1.1.-.-" evidence="5"/>
<evidence type="ECO:0000259" key="3">
    <source>
        <dbReference type="Pfam" id="PF03446"/>
    </source>
</evidence>
<comment type="caution">
    <text evidence="5">The sequence shown here is derived from an EMBL/GenBank/DDBJ whole genome shotgun (WGS) entry which is preliminary data.</text>
</comment>
<protein>
    <submittedName>
        <fullName evidence="5">NAD(P)-dependent oxidoreductase</fullName>
        <ecNumber evidence="5">1.1.-.-</ecNumber>
    </submittedName>
</protein>
<evidence type="ECO:0000256" key="1">
    <source>
        <dbReference type="ARBA" id="ARBA00009080"/>
    </source>
</evidence>
<proteinExistence type="inferred from homology"/>
<dbReference type="InterPro" id="IPR048666">
    <property type="entry name" value="RedAm-like_C"/>
</dbReference>
<keyword evidence="2 5" id="KW-0560">Oxidoreductase</keyword>
<keyword evidence="6" id="KW-1185">Reference proteome</keyword>
<dbReference type="Pfam" id="PF21761">
    <property type="entry name" value="RedAm-like_C"/>
    <property type="match status" value="1"/>
</dbReference>
<dbReference type="SUPFAM" id="SSF51735">
    <property type="entry name" value="NAD(P)-binding Rossmann-fold domains"/>
    <property type="match status" value="1"/>
</dbReference>
<dbReference type="PANTHER" id="PTHR43580:SF2">
    <property type="entry name" value="CYTOKINE-LIKE NUCLEAR FACTOR N-PAC"/>
    <property type="match status" value="1"/>
</dbReference>
<evidence type="ECO:0000259" key="4">
    <source>
        <dbReference type="Pfam" id="PF21761"/>
    </source>
</evidence>
<dbReference type="InterPro" id="IPR015815">
    <property type="entry name" value="HIBADH-related"/>
</dbReference>
<dbReference type="InterPro" id="IPR051265">
    <property type="entry name" value="HIBADH-related_NP60_sf"/>
</dbReference>
<evidence type="ECO:0000256" key="2">
    <source>
        <dbReference type="ARBA" id="ARBA00023002"/>
    </source>
</evidence>
<evidence type="ECO:0000313" key="5">
    <source>
        <dbReference type="EMBL" id="MFC4337722.1"/>
    </source>
</evidence>
<dbReference type="RefSeq" id="WP_380624992.1">
    <property type="nucleotide sequence ID" value="NZ_JBHSDK010000058.1"/>
</dbReference>
<comment type="similarity">
    <text evidence="1">Belongs to the HIBADH-related family.</text>
</comment>
<sequence length="270" mass="28844">MENNDIPATTLIGLGPVGRAAARTLLAHGHRVTLWNRTAAKAEPFRDEATIASDPAEAVSANGTVLLCLTDHEALYDVLGPVERLLAEKTVVNLSSGTPPQAREAARWVAGRGGDYLSGAFMSVGDDLSHPLSHVLFSGRRDVFERHAALLSPLGPRHYFGEDPGLAQVYNQALLSVVHPFALAVEQSAATFEGWGVPAEDFVPHLERLTDVLKAFVPVLATTSEDVNAELAPDRMMEASARHAADTSAEVGVDAFLVRAVRDHYAARAA</sequence>
<dbReference type="PANTHER" id="PTHR43580">
    <property type="entry name" value="OXIDOREDUCTASE GLYR1-RELATED"/>
    <property type="match status" value="1"/>
</dbReference>
<dbReference type="InterPro" id="IPR013328">
    <property type="entry name" value="6PGD_dom2"/>
</dbReference>
<dbReference type="PIRSF" id="PIRSF000103">
    <property type="entry name" value="HIBADH"/>
    <property type="match status" value="1"/>
</dbReference>
<accession>A0ABV8U3X3</accession>
<gene>
    <name evidence="5" type="ORF">ACFPET_21235</name>
</gene>
<dbReference type="InterPro" id="IPR036291">
    <property type="entry name" value="NAD(P)-bd_dom_sf"/>
</dbReference>
<feature type="domain" description="NADPH-dependent reductive aminase-like C-terminal" evidence="4">
    <location>
        <begin position="163"/>
        <end position="268"/>
    </location>
</feature>
<dbReference type="GO" id="GO:0016491">
    <property type="term" value="F:oxidoreductase activity"/>
    <property type="evidence" value="ECO:0007669"/>
    <property type="project" value="UniProtKB-KW"/>
</dbReference>
<dbReference type="Proteomes" id="UP001595823">
    <property type="component" value="Unassembled WGS sequence"/>
</dbReference>